<comment type="similarity">
    <text evidence="1">Belongs to the GcvT family.</text>
</comment>
<dbReference type="SUPFAM" id="SSF101790">
    <property type="entry name" value="Aminomethyltransferase beta-barrel domain"/>
    <property type="match status" value="1"/>
</dbReference>
<evidence type="ECO:0000256" key="1">
    <source>
        <dbReference type="ARBA" id="ARBA00008609"/>
    </source>
</evidence>
<dbReference type="GO" id="GO:0008483">
    <property type="term" value="F:transaminase activity"/>
    <property type="evidence" value="ECO:0007669"/>
    <property type="project" value="UniProtKB-KW"/>
</dbReference>
<evidence type="ECO:0000313" key="10">
    <source>
        <dbReference type="EMBL" id="VVM04383.1"/>
    </source>
</evidence>
<dbReference type="NCBIfam" id="TIGR00528">
    <property type="entry name" value="gcvT"/>
    <property type="match status" value="1"/>
</dbReference>
<dbReference type="SUPFAM" id="SSF103025">
    <property type="entry name" value="Folate-binding domain"/>
    <property type="match status" value="1"/>
</dbReference>
<dbReference type="Gene3D" id="4.10.1250.10">
    <property type="entry name" value="Aminomethyltransferase fragment"/>
    <property type="match status" value="1"/>
</dbReference>
<comment type="catalytic activity">
    <reaction evidence="6">
        <text>N(6)-[(R)-S(8)-aminomethyldihydrolipoyl]-L-lysyl-[protein] + (6S)-5,6,7,8-tetrahydrofolate = N(6)-[(R)-dihydrolipoyl]-L-lysyl-[protein] + (6R)-5,10-methylene-5,6,7,8-tetrahydrofolate + NH4(+)</text>
        <dbReference type="Rhea" id="RHEA:16945"/>
        <dbReference type="Rhea" id="RHEA-COMP:10475"/>
        <dbReference type="Rhea" id="RHEA-COMP:10492"/>
        <dbReference type="ChEBI" id="CHEBI:15636"/>
        <dbReference type="ChEBI" id="CHEBI:28938"/>
        <dbReference type="ChEBI" id="CHEBI:57453"/>
        <dbReference type="ChEBI" id="CHEBI:83100"/>
        <dbReference type="ChEBI" id="CHEBI:83143"/>
        <dbReference type="EC" id="2.1.2.10"/>
    </reaction>
</comment>
<dbReference type="Pfam" id="PF08669">
    <property type="entry name" value="GCV_T_C"/>
    <property type="match status" value="1"/>
</dbReference>
<keyword evidence="11" id="KW-1185">Reference proteome</keyword>
<dbReference type="NCBIfam" id="NF001567">
    <property type="entry name" value="PRK00389.1"/>
    <property type="match status" value="1"/>
</dbReference>
<dbReference type="GO" id="GO:0005960">
    <property type="term" value="C:glycine cleavage complex"/>
    <property type="evidence" value="ECO:0007669"/>
    <property type="project" value="InterPro"/>
</dbReference>
<dbReference type="InterPro" id="IPR028896">
    <property type="entry name" value="GcvT/YgfZ/DmdA"/>
</dbReference>
<dbReference type="GO" id="GO:0006546">
    <property type="term" value="P:glycine catabolic process"/>
    <property type="evidence" value="ECO:0007669"/>
    <property type="project" value="InterPro"/>
</dbReference>
<evidence type="ECO:0000256" key="3">
    <source>
        <dbReference type="ARBA" id="ARBA00022576"/>
    </source>
</evidence>
<organism evidence="10 11">
    <name type="scientific">Methylacidimicrobium tartarophylax</name>
    <dbReference type="NCBI Taxonomy" id="1041768"/>
    <lineage>
        <taxon>Bacteria</taxon>
        <taxon>Pseudomonadati</taxon>
        <taxon>Verrucomicrobiota</taxon>
        <taxon>Methylacidimicrobium</taxon>
    </lineage>
</organism>
<evidence type="ECO:0000259" key="8">
    <source>
        <dbReference type="Pfam" id="PF01571"/>
    </source>
</evidence>
<keyword evidence="10" id="KW-0489">Methyltransferase</keyword>
<dbReference type="Pfam" id="PF01571">
    <property type="entry name" value="GCV_T"/>
    <property type="match status" value="1"/>
</dbReference>
<keyword evidence="4 10" id="KW-0808">Transferase</keyword>
<feature type="binding site" evidence="7">
    <location>
        <position position="179"/>
    </location>
    <ligand>
        <name>substrate</name>
    </ligand>
</feature>
<dbReference type="GO" id="GO:0008168">
    <property type="term" value="F:methyltransferase activity"/>
    <property type="evidence" value="ECO:0007669"/>
    <property type="project" value="UniProtKB-KW"/>
</dbReference>
<gene>
    <name evidence="10" type="primary">gcvT</name>
    <name evidence="10" type="synonym">AMT</name>
    <name evidence="10" type="ORF">MAMT_00049</name>
</gene>
<dbReference type="Gene3D" id="2.40.30.110">
    <property type="entry name" value="Aminomethyltransferase beta-barrel domains"/>
    <property type="match status" value="1"/>
</dbReference>
<dbReference type="InterPro" id="IPR027266">
    <property type="entry name" value="TrmE/GcvT-like"/>
</dbReference>
<dbReference type="Gene3D" id="3.30.1360.120">
    <property type="entry name" value="Probable tRNA modification gtpase trme, domain 1"/>
    <property type="match status" value="1"/>
</dbReference>
<dbReference type="PIRSF" id="PIRSF006487">
    <property type="entry name" value="GcvT"/>
    <property type="match status" value="1"/>
</dbReference>
<sequence>MGSFAGWVLPIVYTSVAEEVLSVRRKAGLFDISHMGELLLQGPDVQERLDRLLPSNIAVLPTGRGRYSMLLNEDGGIMDDLFVYRIEPSRFLLVVNASTTQKDARWFSEKLVRAETTIADESERWGGLALQGPEARNILRKILPELPEAFERRAIVAASWKGTSFWVARTGYTGEDGAELFFPVSLGVGLWDTLLQAGASSGLRPCGLAARDILRLEACLPLNGHELSEERTPLEARMGWVVDWEKSASFPGKEALAEKRRRAPDLSLVAFAAERPAPPPRAGYPLLAGETVVGKVTSGGFSPTLEAAIGMGYVNVALATEGTRLTYPVRGTRYPVTLHLSPLYRSKNR</sequence>
<dbReference type="InterPro" id="IPR013977">
    <property type="entry name" value="GcvT_C"/>
</dbReference>
<evidence type="ECO:0000256" key="5">
    <source>
        <dbReference type="ARBA" id="ARBA00031395"/>
    </source>
</evidence>
<dbReference type="PANTHER" id="PTHR43757:SF2">
    <property type="entry name" value="AMINOMETHYLTRANSFERASE, MITOCHONDRIAL"/>
    <property type="match status" value="1"/>
</dbReference>
<evidence type="ECO:0000256" key="4">
    <source>
        <dbReference type="ARBA" id="ARBA00022679"/>
    </source>
</evidence>
<dbReference type="EMBL" id="CABFVA020000002">
    <property type="protein sequence ID" value="VVM04383.1"/>
    <property type="molecule type" value="Genomic_DNA"/>
</dbReference>
<evidence type="ECO:0000256" key="2">
    <source>
        <dbReference type="ARBA" id="ARBA00012616"/>
    </source>
</evidence>
<dbReference type="InterPro" id="IPR006222">
    <property type="entry name" value="GCVT_N"/>
</dbReference>
<protein>
    <recommendedName>
        <fullName evidence="2">aminomethyltransferase</fullName>
        <ecNumber evidence="2">2.1.2.10</ecNumber>
    </recommendedName>
    <alternativeName>
        <fullName evidence="5">Glycine cleavage system T protein</fullName>
    </alternativeName>
</protein>
<accession>A0A5E6ME95</accession>
<dbReference type="GO" id="GO:0004047">
    <property type="term" value="F:aminomethyltransferase activity"/>
    <property type="evidence" value="ECO:0007669"/>
    <property type="project" value="UniProtKB-EC"/>
</dbReference>
<dbReference type="AlphaFoldDB" id="A0A5E6ME95"/>
<keyword evidence="3" id="KW-0032">Aminotransferase</keyword>
<dbReference type="InterPro" id="IPR006223">
    <property type="entry name" value="GcvT"/>
</dbReference>
<dbReference type="EC" id="2.1.2.10" evidence="2"/>
<dbReference type="FunFam" id="3.30.70.1400:FF:000001">
    <property type="entry name" value="Aminomethyltransferase"/>
    <property type="match status" value="1"/>
</dbReference>
<dbReference type="Gene3D" id="3.30.70.1400">
    <property type="entry name" value="Aminomethyltransferase beta-barrel domains"/>
    <property type="match status" value="1"/>
</dbReference>
<evidence type="ECO:0000256" key="6">
    <source>
        <dbReference type="ARBA" id="ARBA00047665"/>
    </source>
</evidence>
<evidence type="ECO:0000313" key="11">
    <source>
        <dbReference type="Proteomes" id="UP000334923"/>
    </source>
</evidence>
<dbReference type="Proteomes" id="UP000334923">
    <property type="component" value="Unassembled WGS sequence"/>
</dbReference>
<name>A0A5E6ME95_9BACT</name>
<reference evidence="10 11" key="1">
    <citation type="submission" date="2019-09" db="EMBL/GenBank/DDBJ databases">
        <authorList>
            <person name="Cremers G."/>
        </authorList>
    </citation>
    <scope>NUCLEOTIDE SEQUENCE [LARGE SCALE GENOMIC DNA]</scope>
    <source>
        <strain evidence="10">4A</strain>
    </source>
</reference>
<dbReference type="PANTHER" id="PTHR43757">
    <property type="entry name" value="AMINOMETHYLTRANSFERASE"/>
    <property type="match status" value="1"/>
</dbReference>
<proteinExistence type="inferred from homology"/>
<evidence type="ECO:0000259" key="9">
    <source>
        <dbReference type="Pfam" id="PF08669"/>
    </source>
</evidence>
<feature type="domain" description="Aminomethyltransferase C-terminal" evidence="9">
    <location>
        <begin position="268"/>
        <end position="344"/>
    </location>
</feature>
<dbReference type="GO" id="GO:0032259">
    <property type="term" value="P:methylation"/>
    <property type="evidence" value="ECO:0007669"/>
    <property type="project" value="UniProtKB-KW"/>
</dbReference>
<evidence type="ECO:0000256" key="7">
    <source>
        <dbReference type="PIRSR" id="PIRSR006487-1"/>
    </source>
</evidence>
<feature type="domain" description="GCVT N-terminal" evidence="8">
    <location>
        <begin position="1"/>
        <end position="246"/>
    </location>
</feature>
<dbReference type="InterPro" id="IPR029043">
    <property type="entry name" value="GcvT/YgfZ_C"/>
</dbReference>